<evidence type="ECO:0000313" key="2">
    <source>
        <dbReference type="Proteomes" id="UP000460650"/>
    </source>
</evidence>
<dbReference type="RefSeq" id="WP_151647204.1">
    <property type="nucleotide sequence ID" value="NZ_WBVY01000004.1"/>
</dbReference>
<dbReference type="AlphaFoldDB" id="A0A7V8B1P5"/>
<protein>
    <submittedName>
        <fullName evidence="1">Uncharacterized protein</fullName>
    </submittedName>
</protein>
<name>A0A7V8B1P5_9HYPH</name>
<proteinExistence type="predicted"/>
<comment type="caution">
    <text evidence="1">The sequence shown here is derived from an EMBL/GenBank/DDBJ whole genome shotgun (WGS) entry which is preliminary data.</text>
</comment>
<sequence length="177" mass="19932">MGTHISEDVLNDWHNRTVISVSNLHWVDANNTMLDCSVLFEELEPLGAIPFTTCDSADTHHGRLIWERALRGDYGKIAPFIKPTPEEQRARMPNLEKWRVDTIIDLELGLRDKINAAIDKWPEPKRTISKNKFKSVTNFSRLDPLFDDVGADPEVGKTPEDIDAMWAAGAALPPSLT</sequence>
<reference evidence="1 2" key="1">
    <citation type="submission" date="2019-09" db="EMBL/GenBank/DDBJ databases">
        <title>Taxonomic organization of the family Brucellaceae based on a phylogenomic approach.</title>
        <authorList>
            <person name="Leclercq S."/>
            <person name="Cloeckaert A."/>
            <person name="Zygmunt M.S."/>
        </authorList>
    </citation>
    <scope>NUCLEOTIDE SEQUENCE [LARGE SCALE GENOMIC DNA]</scope>
    <source>
        <strain evidence="1 2">TA93</strain>
    </source>
</reference>
<evidence type="ECO:0000313" key="1">
    <source>
        <dbReference type="EMBL" id="KAB2656264.1"/>
    </source>
</evidence>
<organism evidence="1 2">
    <name type="scientific">Brucella tritici</name>
    <dbReference type="NCBI Taxonomy" id="94626"/>
    <lineage>
        <taxon>Bacteria</taxon>
        <taxon>Pseudomonadati</taxon>
        <taxon>Pseudomonadota</taxon>
        <taxon>Alphaproteobacteria</taxon>
        <taxon>Hyphomicrobiales</taxon>
        <taxon>Brucellaceae</taxon>
        <taxon>Brucella/Ochrobactrum group</taxon>
        <taxon>Brucella</taxon>
    </lineage>
</organism>
<dbReference type="Proteomes" id="UP000460650">
    <property type="component" value="Unassembled WGS sequence"/>
</dbReference>
<gene>
    <name evidence="1" type="ORF">F9K94_17325</name>
</gene>
<dbReference type="EMBL" id="WBVY01000004">
    <property type="protein sequence ID" value="KAB2656264.1"/>
    <property type="molecule type" value="Genomic_DNA"/>
</dbReference>
<accession>A0A7V8B1P5</accession>